<dbReference type="InterPro" id="IPR002816">
    <property type="entry name" value="TraB/PrgY/GumN_fam"/>
</dbReference>
<dbReference type="Pfam" id="PF01963">
    <property type="entry name" value="TraB_PrgY_gumN"/>
    <property type="match status" value="1"/>
</dbReference>
<feature type="signal peptide" evidence="1">
    <location>
        <begin position="1"/>
        <end position="22"/>
    </location>
</feature>
<dbReference type="RefSeq" id="WP_323251612.1">
    <property type="nucleotide sequence ID" value="NZ_JAYFUL010000036.1"/>
</dbReference>
<evidence type="ECO:0000313" key="3">
    <source>
        <dbReference type="Proteomes" id="UP001304671"/>
    </source>
</evidence>
<proteinExistence type="predicted"/>
<protein>
    <submittedName>
        <fullName evidence="2">TraB/GumN family protein</fullName>
    </submittedName>
</protein>
<accession>A0ABU5QRN8</accession>
<sequence length="303" mass="35953">MALLYKHLAFIILLFCSASSYSQSVLWIVEDNGLEKPSYIFGSVHEMCKQNLKWDIEIENITKVTSRVLFDLNLSVFMQSFKRKGSKKMHYGYSLDDLYSEEDYKEVSEYFEEEYKINVNRQKRLSPMELMFKATQKGKKGSCKKKTFYHYKIAKLYKESYYLPLNVNQVTELDSIPERDFFKWKRHYQKNADVLLQMIRKDKLNKTFPNRDDNQLIDSYYKMDIDKIKEISNKYPSMNDFEGSIISERIKIWLGIMPSIMEEKPSFFVVDVAHLGGNNGIINSLKEQGYTVRPLKMSWDKKY</sequence>
<dbReference type="Proteomes" id="UP001304671">
    <property type="component" value="Unassembled WGS sequence"/>
</dbReference>
<evidence type="ECO:0000256" key="1">
    <source>
        <dbReference type="SAM" id="SignalP"/>
    </source>
</evidence>
<name>A0ABU5QRN8_9BACT</name>
<evidence type="ECO:0000313" key="2">
    <source>
        <dbReference type="EMBL" id="MEA5259733.1"/>
    </source>
</evidence>
<feature type="chain" id="PRO_5045136562" evidence="1">
    <location>
        <begin position="23"/>
        <end position="303"/>
    </location>
</feature>
<keyword evidence="3" id="KW-1185">Reference proteome</keyword>
<organism evidence="2 3">
    <name type="scientific">Arcicella aquatica</name>
    <dbReference type="NCBI Taxonomy" id="217141"/>
    <lineage>
        <taxon>Bacteria</taxon>
        <taxon>Pseudomonadati</taxon>
        <taxon>Bacteroidota</taxon>
        <taxon>Cytophagia</taxon>
        <taxon>Cytophagales</taxon>
        <taxon>Flectobacillaceae</taxon>
        <taxon>Arcicella</taxon>
    </lineage>
</organism>
<keyword evidence="1" id="KW-0732">Signal</keyword>
<gene>
    <name evidence="2" type="ORF">VB264_18195</name>
</gene>
<reference evidence="2 3" key="1">
    <citation type="submission" date="2023-12" db="EMBL/GenBank/DDBJ databases">
        <title>Novel species of the genus Arcicella isolated from rivers.</title>
        <authorList>
            <person name="Lu H."/>
        </authorList>
    </citation>
    <scope>NUCLEOTIDE SEQUENCE [LARGE SCALE GENOMIC DNA]</scope>
    <source>
        <strain evidence="2 3">LMG 21963</strain>
    </source>
</reference>
<dbReference type="EMBL" id="JAYFUL010000036">
    <property type="protein sequence ID" value="MEA5259733.1"/>
    <property type="molecule type" value="Genomic_DNA"/>
</dbReference>
<comment type="caution">
    <text evidence="2">The sequence shown here is derived from an EMBL/GenBank/DDBJ whole genome shotgun (WGS) entry which is preliminary data.</text>
</comment>
<dbReference type="CDD" id="cd14789">
    <property type="entry name" value="Tiki"/>
    <property type="match status" value="1"/>
</dbReference>